<dbReference type="InterPro" id="IPR036962">
    <property type="entry name" value="Glyco_hydro_3_N_sf"/>
</dbReference>
<protein>
    <recommendedName>
        <fullName evidence="3">beta-N-acetylhexosaminidase</fullName>
        <ecNumber evidence="3">3.2.1.52</ecNumber>
    </recommendedName>
</protein>
<dbReference type="Proteomes" id="UP000004793">
    <property type="component" value="Chromosome"/>
</dbReference>
<dbReference type="InterPro" id="IPR001764">
    <property type="entry name" value="Glyco_hydro_3_N"/>
</dbReference>
<keyword evidence="5 7" id="KW-0326">Glycosidase</keyword>
<dbReference type="GO" id="GO:0005975">
    <property type="term" value="P:carbohydrate metabolic process"/>
    <property type="evidence" value="ECO:0007669"/>
    <property type="project" value="InterPro"/>
</dbReference>
<evidence type="ECO:0000256" key="3">
    <source>
        <dbReference type="ARBA" id="ARBA00012663"/>
    </source>
</evidence>
<dbReference type="PANTHER" id="PTHR30480">
    <property type="entry name" value="BETA-HEXOSAMINIDASE-RELATED"/>
    <property type="match status" value="1"/>
</dbReference>
<dbReference type="PANTHER" id="PTHR30480:SF13">
    <property type="entry name" value="BETA-HEXOSAMINIDASE"/>
    <property type="match status" value="1"/>
</dbReference>
<evidence type="ECO:0000256" key="1">
    <source>
        <dbReference type="ARBA" id="ARBA00001231"/>
    </source>
</evidence>
<gene>
    <name evidence="7" type="ordered locus">CSE_03010</name>
</gene>
<dbReference type="RefSeq" id="WP_014452834.1">
    <property type="nucleotide sequence ID" value="NC_017096.1"/>
</dbReference>
<dbReference type="Pfam" id="PF00933">
    <property type="entry name" value="Glyco_hydro_3"/>
    <property type="match status" value="1"/>
</dbReference>
<accession>A0A7U6GDR0</accession>
<evidence type="ECO:0000256" key="2">
    <source>
        <dbReference type="ARBA" id="ARBA00005336"/>
    </source>
</evidence>
<dbReference type="InterPro" id="IPR017853">
    <property type="entry name" value="GH"/>
</dbReference>
<dbReference type="InterPro" id="IPR050226">
    <property type="entry name" value="NagZ_Beta-hexosaminidase"/>
</dbReference>
<dbReference type="EMBL" id="AP012051">
    <property type="protein sequence ID" value="BAL80427.1"/>
    <property type="molecule type" value="Genomic_DNA"/>
</dbReference>
<dbReference type="InterPro" id="IPR036881">
    <property type="entry name" value="Glyco_hydro_3_C_sf"/>
</dbReference>
<evidence type="ECO:0000259" key="6">
    <source>
        <dbReference type="Pfam" id="PF00933"/>
    </source>
</evidence>
<feature type="domain" description="Glycoside hydrolase family 3 N-terminal" evidence="6">
    <location>
        <begin position="57"/>
        <end position="290"/>
    </location>
</feature>
<evidence type="ECO:0000313" key="8">
    <source>
        <dbReference type="Proteomes" id="UP000004793"/>
    </source>
</evidence>
<dbReference type="GO" id="GO:0009254">
    <property type="term" value="P:peptidoglycan turnover"/>
    <property type="evidence" value="ECO:0007669"/>
    <property type="project" value="TreeGrafter"/>
</dbReference>
<dbReference type="AlphaFoldDB" id="A0A7U6GDR0"/>
<evidence type="ECO:0000256" key="5">
    <source>
        <dbReference type="ARBA" id="ARBA00023295"/>
    </source>
</evidence>
<dbReference type="SUPFAM" id="SSF51445">
    <property type="entry name" value="(Trans)glycosidases"/>
    <property type="match status" value="1"/>
</dbReference>
<dbReference type="Gene3D" id="3.40.50.1700">
    <property type="entry name" value="Glycoside hydrolase family 3 C-terminal domain"/>
    <property type="match status" value="1"/>
</dbReference>
<keyword evidence="4 7" id="KW-0378">Hydrolase</keyword>
<comment type="catalytic activity">
    <reaction evidence="1">
        <text>Hydrolysis of terminal non-reducing N-acetyl-D-hexosamine residues in N-acetyl-beta-D-hexosaminides.</text>
        <dbReference type="EC" id="3.2.1.52"/>
    </reaction>
</comment>
<organism evidence="7 8">
    <name type="scientific">Caldisericum exile (strain DSM 21853 / NBRC 104410 / AZM16c01)</name>
    <dbReference type="NCBI Taxonomy" id="511051"/>
    <lineage>
        <taxon>Bacteria</taxon>
        <taxon>Pseudomonadati</taxon>
        <taxon>Caldisericota/Cryosericota group</taxon>
        <taxon>Caldisericota</taxon>
        <taxon>Caldisericia</taxon>
        <taxon>Caldisericales</taxon>
        <taxon>Caldisericaceae</taxon>
        <taxon>Caldisericum</taxon>
    </lineage>
</organism>
<reference evidence="7 8" key="1">
    <citation type="submission" date="2011-01" db="EMBL/GenBank/DDBJ databases">
        <title>Whole genome sequence of Caldisericum exile AZM16c01.</title>
        <authorList>
            <person name="Narita-Yamada S."/>
            <person name="Kawakoshi A."/>
            <person name="Nakamura S."/>
            <person name="Sasagawa M."/>
            <person name="Fukada J."/>
            <person name="Sekine M."/>
            <person name="Kato Y."/>
            <person name="Fukai R."/>
            <person name="Sasaki K."/>
            <person name="Hanamaki A."/>
            <person name="Narita H."/>
            <person name="Konno Y."/>
            <person name="Mori K."/>
            <person name="Yamazaki S."/>
            <person name="Suzuki K."/>
            <person name="Fujita N."/>
        </authorList>
    </citation>
    <scope>NUCLEOTIDE SEQUENCE [LARGE SCALE GENOMIC DNA]</scope>
    <source>
        <strain evidence="8">DSM 21853 / NBRC 104410 / AZM16c01</strain>
    </source>
</reference>
<proteinExistence type="inferred from homology"/>
<name>A0A7U6GDR0_CALEA</name>
<dbReference type="KEGG" id="cex:CSE_03010"/>
<comment type="similarity">
    <text evidence="2">Belongs to the glycosyl hydrolase 3 family.</text>
</comment>
<dbReference type="EC" id="3.2.1.52" evidence="3"/>
<sequence length="451" mass="51533">MNDIGKIFLFGFEESVISLERLKFFKSVGAKNFILFKRNIERLEENIDILKNEFDNPIISVDGEGGIVRRISEFDDFMFSNMNIGSSFDPLYAKETYFKMGKILFDKGINMNLAPVVDVYLSDGNTIGIRSFGSFEDAVSEFSINAIEGLHASNVYAVAKHFIGYGGVKIDPHKTIPTFTLDYPYFERALKPFREVKDIADFIMTAHIIIPFLDNVPVTFSKNAISVLREFYTGPIMTDDLEMGGAFVFPPHEIPLKALLAGNDMLSVCSSFELQKLMVNEVEKAHLNLDPHIERIENIRKFEDSKVSEIPLREERYITLYKDIDFVGTENFKLIVLFSLSEHFKGEHVFNYSPDIGDEEKQRILDTLSSDDYVVITVYNAFDQENVVKFVKSIKNKVKKLCVILLGDPFDREYFLFSDCIILTYSPLPRIVDYALKVVKGEYEALGRLPV</sequence>
<keyword evidence="8" id="KW-1185">Reference proteome</keyword>
<evidence type="ECO:0000313" key="7">
    <source>
        <dbReference type="EMBL" id="BAL80427.1"/>
    </source>
</evidence>
<evidence type="ECO:0000256" key="4">
    <source>
        <dbReference type="ARBA" id="ARBA00022801"/>
    </source>
</evidence>
<dbReference type="OrthoDB" id="9805821at2"/>
<dbReference type="GO" id="GO:0004563">
    <property type="term" value="F:beta-N-acetylhexosaminidase activity"/>
    <property type="evidence" value="ECO:0007669"/>
    <property type="project" value="UniProtKB-EC"/>
</dbReference>
<dbReference type="Gene3D" id="3.20.20.300">
    <property type="entry name" value="Glycoside hydrolase, family 3, N-terminal domain"/>
    <property type="match status" value="1"/>
</dbReference>